<evidence type="ECO:0000256" key="3">
    <source>
        <dbReference type="ARBA" id="ARBA00022679"/>
    </source>
</evidence>
<dbReference type="Proteomes" id="UP001177023">
    <property type="component" value="Unassembled WGS sequence"/>
</dbReference>
<gene>
    <name evidence="11" type="ORF">MSPICULIGERA_LOCUS23882</name>
</gene>
<comment type="catalytic activity">
    <reaction evidence="7">
        <text>L-threonyl-[protein] + ATP = O-phospho-L-threonyl-[protein] + ADP + H(+)</text>
        <dbReference type="Rhea" id="RHEA:46608"/>
        <dbReference type="Rhea" id="RHEA-COMP:11060"/>
        <dbReference type="Rhea" id="RHEA-COMP:11605"/>
        <dbReference type="ChEBI" id="CHEBI:15378"/>
        <dbReference type="ChEBI" id="CHEBI:30013"/>
        <dbReference type="ChEBI" id="CHEBI:30616"/>
        <dbReference type="ChEBI" id="CHEBI:61977"/>
        <dbReference type="ChEBI" id="CHEBI:456216"/>
        <dbReference type="EC" id="2.7.11.1"/>
    </reaction>
</comment>
<dbReference type="SUPFAM" id="SSF56112">
    <property type="entry name" value="Protein kinase-like (PK-like)"/>
    <property type="match status" value="1"/>
</dbReference>
<sequence>MIAGFLRPPPIQQNRIPKNGIRRPQPYIGRLPRPEPYKRRVKAFAKKFEVLREVGSGGFGHVDKIKLKKDGKVCALKTLDFLVDKTAIRAEFRALTLLHDKPFIIKTYALMRLLDRFFVLMDYVDPIRLRDLVPLFSHQDAMIYVQNILAALAQIHRLGIIHNDIKPANILYDPIRRKFAIIDFGLASFHDTERRIPVFYPRPAQIYSDNWYQGADDAELLITQAHPFLAQQAHLEFAKKALEHRQARDIEYRYGFAVELFKGLAELNPDGYINRLANASPDVEEALLHEGPRTEQDWEFLVAFQGHLPPREYYEARLEAVEKDFPCSCFNQLGICNFCKGQRGFTSCDWGTRGYKPPEVELRFEWRSEAIDLWATGMILLGILLRKLPVFRPDTHGMALLQLSTLFGYERMRALANKYGRNLVMKIKPPGLDLLKLTAYHEFCRSGSPIEAWTFSDCCETCYELIEGNDSGLCICRKGIEGYKQMKDGLGKELFRLLHALLLLDPVKRNRGDEFLAHCEEMLRLNFDPNASGLSVAKIQALWQSKKEQKKRKCAPEAARASAEEKENAPPAKRAKPC</sequence>
<keyword evidence="5" id="KW-0418">Kinase</keyword>
<evidence type="ECO:0000313" key="11">
    <source>
        <dbReference type="EMBL" id="CAJ0585872.1"/>
    </source>
</evidence>
<accession>A0AA36DER7</accession>
<dbReference type="InterPro" id="IPR045216">
    <property type="entry name" value="CK2_alpha"/>
</dbReference>
<dbReference type="GO" id="GO:0004674">
    <property type="term" value="F:protein serine/threonine kinase activity"/>
    <property type="evidence" value="ECO:0007669"/>
    <property type="project" value="UniProtKB-KW"/>
</dbReference>
<evidence type="ECO:0000256" key="6">
    <source>
        <dbReference type="ARBA" id="ARBA00022840"/>
    </source>
</evidence>
<evidence type="ECO:0000256" key="5">
    <source>
        <dbReference type="ARBA" id="ARBA00022777"/>
    </source>
</evidence>
<dbReference type="Gene3D" id="1.10.510.10">
    <property type="entry name" value="Transferase(Phosphotransferase) domain 1"/>
    <property type="match status" value="2"/>
</dbReference>
<keyword evidence="12" id="KW-1185">Reference proteome</keyword>
<evidence type="ECO:0000256" key="7">
    <source>
        <dbReference type="ARBA" id="ARBA00047899"/>
    </source>
</evidence>
<dbReference type="SMART" id="SM00220">
    <property type="entry name" value="S_TKc"/>
    <property type="match status" value="1"/>
</dbReference>
<dbReference type="CDD" id="cd00180">
    <property type="entry name" value="PKc"/>
    <property type="match status" value="1"/>
</dbReference>
<dbReference type="GO" id="GO:0005956">
    <property type="term" value="C:protein kinase CK2 complex"/>
    <property type="evidence" value="ECO:0007669"/>
    <property type="project" value="TreeGrafter"/>
</dbReference>
<dbReference type="GO" id="GO:0051726">
    <property type="term" value="P:regulation of cell cycle"/>
    <property type="evidence" value="ECO:0007669"/>
    <property type="project" value="TreeGrafter"/>
</dbReference>
<dbReference type="EC" id="2.7.11.1" evidence="1"/>
<dbReference type="GO" id="GO:0005634">
    <property type="term" value="C:nucleus"/>
    <property type="evidence" value="ECO:0007669"/>
    <property type="project" value="TreeGrafter"/>
</dbReference>
<dbReference type="InterPro" id="IPR008271">
    <property type="entry name" value="Ser/Thr_kinase_AS"/>
</dbReference>
<evidence type="ECO:0000259" key="10">
    <source>
        <dbReference type="PROSITE" id="PS50011"/>
    </source>
</evidence>
<name>A0AA36DER7_9BILA</name>
<organism evidence="11 12">
    <name type="scientific">Mesorhabditis spiculigera</name>
    <dbReference type="NCBI Taxonomy" id="96644"/>
    <lineage>
        <taxon>Eukaryota</taxon>
        <taxon>Metazoa</taxon>
        <taxon>Ecdysozoa</taxon>
        <taxon>Nematoda</taxon>
        <taxon>Chromadorea</taxon>
        <taxon>Rhabditida</taxon>
        <taxon>Rhabditina</taxon>
        <taxon>Rhabditomorpha</taxon>
        <taxon>Rhabditoidea</taxon>
        <taxon>Rhabditidae</taxon>
        <taxon>Mesorhabditinae</taxon>
        <taxon>Mesorhabditis</taxon>
    </lineage>
</organism>
<dbReference type="InterPro" id="IPR000719">
    <property type="entry name" value="Prot_kinase_dom"/>
</dbReference>
<protein>
    <recommendedName>
        <fullName evidence="1">non-specific serine/threonine protein kinase</fullName>
        <ecNumber evidence="1">2.7.11.1</ecNumber>
    </recommendedName>
</protein>
<dbReference type="PANTHER" id="PTHR24054:SF0">
    <property type="entry name" value="CASEIN KINASE II SUBUNIT ALPHA"/>
    <property type="match status" value="1"/>
</dbReference>
<dbReference type="InterPro" id="IPR011009">
    <property type="entry name" value="Kinase-like_dom_sf"/>
</dbReference>
<keyword evidence="6" id="KW-0067">ATP-binding</keyword>
<feature type="non-terminal residue" evidence="11">
    <location>
        <position position="1"/>
    </location>
</feature>
<dbReference type="PROSITE" id="PS50011">
    <property type="entry name" value="PROTEIN_KINASE_DOM"/>
    <property type="match status" value="1"/>
</dbReference>
<evidence type="ECO:0000256" key="8">
    <source>
        <dbReference type="ARBA" id="ARBA00048679"/>
    </source>
</evidence>
<feature type="region of interest" description="Disordered" evidence="9">
    <location>
        <begin position="546"/>
        <end position="578"/>
    </location>
</feature>
<comment type="caution">
    <text evidence="11">The sequence shown here is derived from an EMBL/GenBank/DDBJ whole genome shotgun (WGS) entry which is preliminary data.</text>
</comment>
<feature type="region of interest" description="Disordered" evidence="9">
    <location>
        <begin position="1"/>
        <end position="33"/>
    </location>
</feature>
<comment type="catalytic activity">
    <reaction evidence="8">
        <text>L-seryl-[protein] + ATP = O-phospho-L-seryl-[protein] + ADP + H(+)</text>
        <dbReference type="Rhea" id="RHEA:17989"/>
        <dbReference type="Rhea" id="RHEA-COMP:9863"/>
        <dbReference type="Rhea" id="RHEA-COMP:11604"/>
        <dbReference type="ChEBI" id="CHEBI:15378"/>
        <dbReference type="ChEBI" id="CHEBI:29999"/>
        <dbReference type="ChEBI" id="CHEBI:30616"/>
        <dbReference type="ChEBI" id="CHEBI:83421"/>
        <dbReference type="ChEBI" id="CHEBI:456216"/>
        <dbReference type="EC" id="2.7.11.1"/>
    </reaction>
</comment>
<feature type="domain" description="Protein kinase" evidence="10">
    <location>
        <begin position="48"/>
        <end position="523"/>
    </location>
</feature>
<reference evidence="11" key="1">
    <citation type="submission" date="2023-06" db="EMBL/GenBank/DDBJ databases">
        <authorList>
            <person name="Delattre M."/>
        </authorList>
    </citation>
    <scope>NUCLEOTIDE SEQUENCE</scope>
    <source>
        <strain evidence="11">AF72</strain>
    </source>
</reference>
<dbReference type="GO" id="GO:0005524">
    <property type="term" value="F:ATP binding"/>
    <property type="evidence" value="ECO:0007669"/>
    <property type="project" value="UniProtKB-KW"/>
</dbReference>
<evidence type="ECO:0000256" key="2">
    <source>
        <dbReference type="ARBA" id="ARBA00022527"/>
    </source>
</evidence>
<evidence type="ECO:0000256" key="9">
    <source>
        <dbReference type="SAM" id="MobiDB-lite"/>
    </source>
</evidence>
<proteinExistence type="predicted"/>
<dbReference type="Pfam" id="PF00069">
    <property type="entry name" value="Pkinase"/>
    <property type="match status" value="1"/>
</dbReference>
<keyword evidence="4" id="KW-0547">Nucleotide-binding</keyword>
<dbReference type="AlphaFoldDB" id="A0AA36DER7"/>
<dbReference type="EMBL" id="CATQJA010002706">
    <property type="protein sequence ID" value="CAJ0585872.1"/>
    <property type="molecule type" value="Genomic_DNA"/>
</dbReference>
<dbReference type="GO" id="GO:0005829">
    <property type="term" value="C:cytosol"/>
    <property type="evidence" value="ECO:0007669"/>
    <property type="project" value="TreeGrafter"/>
</dbReference>
<evidence type="ECO:0000256" key="1">
    <source>
        <dbReference type="ARBA" id="ARBA00012513"/>
    </source>
</evidence>
<dbReference type="PANTHER" id="PTHR24054">
    <property type="entry name" value="CASEIN KINASE II SUBUNIT ALPHA"/>
    <property type="match status" value="1"/>
</dbReference>
<keyword evidence="2" id="KW-0723">Serine/threonine-protein kinase</keyword>
<evidence type="ECO:0000256" key="4">
    <source>
        <dbReference type="ARBA" id="ARBA00022741"/>
    </source>
</evidence>
<evidence type="ECO:0000313" key="12">
    <source>
        <dbReference type="Proteomes" id="UP001177023"/>
    </source>
</evidence>
<dbReference type="PROSITE" id="PS00108">
    <property type="entry name" value="PROTEIN_KINASE_ST"/>
    <property type="match status" value="1"/>
</dbReference>
<keyword evidence="3" id="KW-0808">Transferase</keyword>